<dbReference type="AlphaFoldDB" id="A0A7L3ICF7"/>
<protein>
    <submittedName>
        <fullName evidence="1">ENR1 protein</fullName>
    </submittedName>
</protein>
<accession>A0A7L3ICF7</accession>
<sequence length="90" mass="10417">KKPCTLFWYNGSNDDSISPFAGMTELQNYWSHSSSVNMPWDAPDGLIWICGRKAYTKLPKDWWGVCTIGTIQPGFFLLPDSREKFRYFSL</sequence>
<evidence type="ECO:0000313" key="2">
    <source>
        <dbReference type="Proteomes" id="UP000570592"/>
    </source>
</evidence>
<proteinExistence type="predicted"/>
<evidence type="ECO:0000313" key="1">
    <source>
        <dbReference type="EMBL" id="NXU15387.1"/>
    </source>
</evidence>
<comment type="caution">
    <text evidence="1">The sequence shown here is derived from an EMBL/GenBank/DDBJ whole genome shotgun (WGS) entry which is preliminary data.</text>
</comment>
<organism evidence="1 2">
    <name type="scientific">Pardalotus punctatus</name>
    <name type="common">spotted pardalote</name>
    <dbReference type="NCBI Taxonomy" id="254575"/>
    <lineage>
        <taxon>Eukaryota</taxon>
        <taxon>Metazoa</taxon>
        <taxon>Chordata</taxon>
        <taxon>Craniata</taxon>
        <taxon>Vertebrata</taxon>
        <taxon>Euteleostomi</taxon>
        <taxon>Archelosauria</taxon>
        <taxon>Archosauria</taxon>
        <taxon>Dinosauria</taxon>
        <taxon>Saurischia</taxon>
        <taxon>Theropoda</taxon>
        <taxon>Coelurosauria</taxon>
        <taxon>Aves</taxon>
        <taxon>Neognathae</taxon>
        <taxon>Neoaves</taxon>
        <taxon>Telluraves</taxon>
        <taxon>Australaves</taxon>
        <taxon>Passeriformes</taxon>
        <taxon>Meliphagoidea</taxon>
        <taxon>Pardalotidae</taxon>
        <taxon>Pardalotus</taxon>
    </lineage>
</organism>
<gene>
    <name evidence="1" type="primary">Erv31_3</name>
    <name evidence="1" type="ORF">PARPUN_R14912</name>
</gene>
<feature type="non-terminal residue" evidence="1">
    <location>
        <position position="1"/>
    </location>
</feature>
<keyword evidence="2" id="KW-1185">Reference proteome</keyword>
<dbReference type="Proteomes" id="UP000570592">
    <property type="component" value="Unassembled WGS sequence"/>
</dbReference>
<dbReference type="EMBL" id="VZTX01018786">
    <property type="protein sequence ID" value="NXU15387.1"/>
    <property type="molecule type" value="Genomic_DNA"/>
</dbReference>
<reference evidence="1 2" key="1">
    <citation type="submission" date="2019-09" db="EMBL/GenBank/DDBJ databases">
        <title>Bird 10,000 Genomes (B10K) Project - Family phase.</title>
        <authorList>
            <person name="Zhang G."/>
        </authorList>
    </citation>
    <scope>NUCLEOTIDE SEQUENCE [LARGE SCALE GENOMIC DNA]</scope>
    <source>
        <strain evidence="1">B10K-DU-029-51</strain>
    </source>
</reference>
<feature type="non-terminal residue" evidence="1">
    <location>
        <position position="90"/>
    </location>
</feature>
<name>A0A7L3ICF7_9PASS</name>